<dbReference type="SUPFAM" id="SSF53474">
    <property type="entry name" value="alpha/beta-Hydrolases"/>
    <property type="match status" value="1"/>
</dbReference>
<dbReference type="EMBL" id="PZZN01000003">
    <property type="protein sequence ID" value="PTM45067.1"/>
    <property type="molecule type" value="Genomic_DNA"/>
</dbReference>
<comment type="caution">
    <text evidence="3">The sequence shown here is derived from an EMBL/GenBank/DDBJ whole genome shotgun (WGS) entry which is preliminary data.</text>
</comment>
<dbReference type="InterPro" id="IPR000639">
    <property type="entry name" value="Epox_hydrolase-like"/>
</dbReference>
<keyword evidence="3" id="KW-0560">Oxidoreductase</keyword>
<dbReference type="InterPro" id="IPR029058">
    <property type="entry name" value="AB_hydrolase_fold"/>
</dbReference>
<feature type="domain" description="AB hydrolase-1" evidence="2">
    <location>
        <begin position="23"/>
        <end position="256"/>
    </location>
</feature>
<name>A0A2T4YNT1_9SPHN</name>
<evidence type="ECO:0000313" key="4">
    <source>
        <dbReference type="Proteomes" id="UP000240996"/>
    </source>
</evidence>
<dbReference type="Proteomes" id="UP000240996">
    <property type="component" value="Unassembled WGS sequence"/>
</dbReference>
<accession>A0A2T4YNT1</accession>
<dbReference type="RefSeq" id="WP_107934023.1">
    <property type="nucleotide sequence ID" value="NZ_PZZN01000003.1"/>
</dbReference>
<dbReference type="AlphaFoldDB" id="A0A2T4YNT1"/>
<sequence>MPFVTAVDKTEIFYKDWGNTDAPVVMFHHGWPLSSDDWDAQMMFFVQKGYRVIAHDRRGHGRSTQSAGGHDMDTYVADVIALTDALDLHDAVHVGHSTGGGEVARYVARAKPGRVKKAVLVSAVAPIMVKTDANPDGVPMDVFDMVREQTATNRSQFYYDFTLPFFGYNRDGAEVKEAVRLNWWRQGMMGSALAHTLGIKAFSETDFTDDLKAIDVPTLVLHGEDDQVVPFATTGKMSADIVKDAKLITYPGFPHGMPVTNADRINADLLAFIEG</sequence>
<keyword evidence="4" id="KW-1185">Reference proteome</keyword>
<evidence type="ECO:0000313" key="3">
    <source>
        <dbReference type="EMBL" id="PTM45067.1"/>
    </source>
</evidence>
<dbReference type="FunFam" id="3.40.50.1820:FF:000205">
    <property type="entry name" value="Non-haem bromoperoxidase BPO-A2"/>
    <property type="match status" value="1"/>
</dbReference>
<organism evidence="3 4">
    <name type="scientific">Sphingomonas aerolata</name>
    <dbReference type="NCBI Taxonomy" id="185951"/>
    <lineage>
        <taxon>Bacteria</taxon>
        <taxon>Pseudomonadati</taxon>
        <taxon>Pseudomonadota</taxon>
        <taxon>Alphaproteobacteria</taxon>
        <taxon>Sphingomonadales</taxon>
        <taxon>Sphingomonadaceae</taxon>
        <taxon>Sphingomonas</taxon>
    </lineage>
</organism>
<dbReference type="Gene3D" id="3.40.50.1820">
    <property type="entry name" value="alpha/beta hydrolase"/>
    <property type="match status" value="1"/>
</dbReference>
<dbReference type="InterPro" id="IPR000073">
    <property type="entry name" value="AB_hydrolase_1"/>
</dbReference>
<dbReference type="InterPro" id="IPR050471">
    <property type="entry name" value="AB_hydrolase"/>
</dbReference>
<proteinExistence type="inferred from homology"/>
<gene>
    <name evidence="3" type="ORF">C8J24_3286</name>
</gene>
<dbReference type="PRINTS" id="PR00412">
    <property type="entry name" value="EPOXHYDRLASE"/>
</dbReference>
<reference evidence="3 4" key="1">
    <citation type="submission" date="2018-04" db="EMBL/GenBank/DDBJ databases">
        <title>Genomic Encyclopedia of Type Strains, Phase III (KMG-III): the genomes of soil and plant-associated and newly described type strains.</title>
        <authorList>
            <person name="Whitman W."/>
        </authorList>
    </citation>
    <scope>NUCLEOTIDE SEQUENCE [LARGE SCALE GENOMIC DNA]</scope>
    <source>
        <strain evidence="3 4">NW12</strain>
    </source>
</reference>
<evidence type="ECO:0000259" key="2">
    <source>
        <dbReference type="Pfam" id="PF00561"/>
    </source>
</evidence>
<dbReference type="Pfam" id="PF00561">
    <property type="entry name" value="Abhydrolase_1"/>
    <property type="match status" value="1"/>
</dbReference>
<evidence type="ECO:0000256" key="1">
    <source>
        <dbReference type="ARBA" id="ARBA00038128"/>
    </source>
</evidence>
<protein>
    <submittedName>
        <fullName evidence="3">Non-heme chloroperoxidase</fullName>
    </submittedName>
</protein>
<dbReference type="PANTHER" id="PTHR43433:SF3">
    <property type="entry name" value="NON-HEME CHLOROPEROXIDASE"/>
    <property type="match status" value="1"/>
</dbReference>
<dbReference type="PRINTS" id="PR00111">
    <property type="entry name" value="ABHYDROLASE"/>
</dbReference>
<dbReference type="PANTHER" id="PTHR43433">
    <property type="entry name" value="HYDROLASE, ALPHA/BETA FOLD FAMILY PROTEIN"/>
    <property type="match status" value="1"/>
</dbReference>
<dbReference type="GO" id="GO:0004601">
    <property type="term" value="F:peroxidase activity"/>
    <property type="evidence" value="ECO:0007669"/>
    <property type="project" value="UniProtKB-KW"/>
</dbReference>
<comment type="similarity">
    <text evidence="1">Belongs to the AB hydrolase superfamily. Bacterial non-heme haloperoxidase / perhydrolase family.</text>
</comment>
<keyword evidence="3" id="KW-0575">Peroxidase</keyword>